<feature type="compositionally biased region" description="Polar residues" evidence="6">
    <location>
        <begin position="34"/>
        <end position="46"/>
    </location>
</feature>
<evidence type="ECO:0000256" key="7">
    <source>
        <dbReference type="SAM" id="Phobius"/>
    </source>
</evidence>
<dbReference type="STRING" id="1109443.G4TFY8"/>
<feature type="compositionally biased region" description="Basic and acidic residues" evidence="6">
    <location>
        <begin position="179"/>
        <end position="188"/>
    </location>
</feature>
<dbReference type="FunFam" id="1.20.58.340:FF:000006">
    <property type="entry name" value="CorA family metal ion transporter"/>
    <property type="match status" value="1"/>
</dbReference>
<dbReference type="HOGENOM" id="CLU_007127_12_2_1"/>
<dbReference type="InterPro" id="IPR002523">
    <property type="entry name" value="MgTranspt_CorA/ZnTranspt_ZntB"/>
</dbReference>
<dbReference type="Pfam" id="PF01544">
    <property type="entry name" value="CorA"/>
    <property type="match status" value="1"/>
</dbReference>
<evidence type="ECO:0000256" key="6">
    <source>
        <dbReference type="SAM" id="MobiDB-lite"/>
    </source>
</evidence>
<proteinExistence type="inferred from homology"/>
<evidence type="ECO:0000256" key="4">
    <source>
        <dbReference type="ARBA" id="ARBA00022989"/>
    </source>
</evidence>
<feature type="region of interest" description="Disordered" evidence="6">
    <location>
        <begin position="1"/>
        <end position="64"/>
    </location>
</feature>
<dbReference type="FunFam" id="1.20.58.340:FF:000008">
    <property type="entry name" value="CorA family metal ion transporter"/>
    <property type="match status" value="1"/>
</dbReference>
<feature type="compositionally biased region" description="Basic and acidic residues" evidence="6">
    <location>
        <begin position="15"/>
        <end position="24"/>
    </location>
</feature>
<dbReference type="EMBL" id="CAFZ01000076">
    <property type="protein sequence ID" value="CCA70231.1"/>
    <property type="molecule type" value="Genomic_DNA"/>
</dbReference>
<dbReference type="Proteomes" id="UP000007148">
    <property type="component" value="Unassembled WGS sequence"/>
</dbReference>
<feature type="compositionally biased region" description="Pro residues" evidence="6">
    <location>
        <begin position="1"/>
        <end position="10"/>
    </location>
</feature>
<keyword evidence="9" id="KW-1185">Reference proteome</keyword>
<comment type="caution">
    <text evidence="8">The sequence shown here is derived from an EMBL/GenBank/DDBJ whole genome shotgun (WGS) entry which is preliminary data.</text>
</comment>
<dbReference type="Gene3D" id="3.30.460.20">
    <property type="entry name" value="CorA soluble domain-like"/>
    <property type="match status" value="1"/>
</dbReference>
<dbReference type="eggNOG" id="ENOG502QPTQ">
    <property type="taxonomic scope" value="Eukaryota"/>
</dbReference>
<dbReference type="InParanoid" id="G4TFY8"/>
<sequence length="749" mass="84033">MASAPRPIPVSPRTLRMDTSEHGLAKSSIPEDGQPNSPFNNVNSPQHPARLSPTISRTYDPSDPDVVERQRAMDADFAMQLLARARSASFAVAHVPSTQDLPTPPIRTALDPEDEEERSYFPTTHVDHVSGMGSGSETPAPYHLSGGIDPSLMMNQAHEPDLLVTSVSSKLRNQSPLACDHERTHEETQSQSPPFESPHTAAQPELEHRIGGGYYRSKFDFGVMEEFAKEERQRLGITRNTDWTKGSTRRKPTRNTETTVIHEESAARSAEGLPSETTVGQGHRRESETLLQPRKTGGKLAQFESATATLPPFDLPPAASPMLGPTLPPANGISPTDQPVDLPPLANSWEHETRPYRFSFYSNNLRSTIHARTLSELPAENQSFEELFQGKRTAPAKQGVASQDPSLVNLPMDVVSAKRDSGIPGRGTTWKEDEDANSWWLDILCATDEEMRVLSKCFGIHPLTAEDIQMEETREKIELFRDYYLVCFRSFDQNQYSPTYLEPINYYIVVFREGILSFHFRQSPHPQNVRRRIKQLKDYISVTSDWISYALIDDITDAFGPLIQSIEYEVDSIDELVLILREAEQSDMLRRIGTCRKKVMGLLRLMGNKADVVKGLAKRCNENWSMAPKSDIGLYLSDIQDHLITMTQSLNHYEKLLSRSHSNYLAQISIEMTDANNQINDVLSRLTAMGTILIPMNLITGLWGMNVHVPGQDVKTGYAWFIGIICFLVGIGGVGSWGAYRLMRRSRKR</sequence>
<dbReference type="GO" id="GO:0015095">
    <property type="term" value="F:magnesium ion transmembrane transporter activity"/>
    <property type="evidence" value="ECO:0007669"/>
    <property type="project" value="InterPro"/>
</dbReference>
<dbReference type="AlphaFoldDB" id="G4TFY8"/>
<dbReference type="PANTHER" id="PTHR21535">
    <property type="entry name" value="MAGNESIUM AND COBALT TRANSPORT PROTEIN/MITOCHONDRIAL IMPORT INNER MEMBRANE TRANSLOCASE SUBUNIT TIM8"/>
    <property type="match status" value="1"/>
</dbReference>
<comment type="subcellular location">
    <subcellularLocation>
        <location evidence="1">Membrane</location>
        <topology evidence="1">Multi-pass membrane protein</topology>
    </subcellularLocation>
</comment>
<keyword evidence="3 7" id="KW-0812">Transmembrane</keyword>
<dbReference type="OrthoDB" id="29879at2759"/>
<dbReference type="SUPFAM" id="SSF144083">
    <property type="entry name" value="Magnesium transport protein CorA, transmembrane region"/>
    <property type="match status" value="1"/>
</dbReference>
<dbReference type="PANTHER" id="PTHR21535:SF51">
    <property type="entry name" value="MANGANESE RESISTANCE PROTEIN MNR2"/>
    <property type="match status" value="1"/>
</dbReference>
<comment type="similarity">
    <text evidence="2">Belongs to the CorA metal ion transporter (MIT) (TC 1.A.35) family.</text>
</comment>
<keyword evidence="4 7" id="KW-1133">Transmembrane helix</keyword>
<feature type="region of interest" description="Disordered" evidence="6">
    <location>
        <begin position="242"/>
        <end position="286"/>
    </location>
</feature>
<dbReference type="Gene3D" id="1.20.58.340">
    <property type="entry name" value="Magnesium transport protein CorA, transmembrane region"/>
    <property type="match status" value="2"/>
</dbReference>
<protein>
    <submittedName>
        <fullName evidence="8">Related to MNR2-Manganese resistance protein</fullName>
    </submittedName>
</protein>
<evidence type="ECO:0000256" key="5">
    <source>
        <dbReference type="ARBA" id="ARBA00023136"/>
    </source>
</evidence>
<reference evidence="8 9" key="1">
    <citation type="journal article" date="2011" name="PLoS Pathog.">
        <title>Endophytic Life Strategies Decoded by Genome and Transcriptome Analyses of the Mutualistic Root Symbiont Piriformospora indica.</title>
        <authorList>
            <person name="Zuccaro A."/>
            <person name="Lahrmann U."/>
            <person name="Guldener U."/>
            <person name="Langen G."/>
            <person name="Pfiffi S."/>
            <person name="Biedenkopf D."/>
            <person name="Wong P."/>
            <person name="Samans B."/>
            <person name="Grimm C."/>
            <person name="Basiewicz M."/>
            <person name="Murat C."/>
            <person name="Martin F."/>
            <person name="Kogel K.H."/>
        </authorList>
    </citation>
    <scope>NUCLEOTIDE SEQUENCE [LARGE SCALE GENOMIC DNA]</scope>
    <source>
        <strain evidence="8 9">DSM 11827</strain>
    </source>
</reference>
<evidence type="ECO:0000256" key="1">
    <source>
        <dbReference type="ARBA" id="ARBA00004141"/>
    </source>
</evidence>
<gene>
    <name evidence="8" type="ORF">PIIN_04170</name>
</gene>
<feature type="transmembrane region" description="Helical" evidence="7">
    <location>
        <begin position="717"/>
        <end position="740"/>
    </location>
</feature>
<evidence type="ECO:0000256" key="3">
    <source>
        <dbReference type="ARBA" id="ARBA00022692"/>
    </source>
</evidence>
<dbReference type="GO" id="GO:0010961">
    <property type="term" value="P:intracellular magnesium ion homeostasis"/>
    <property type="evidence" value="ECO:0007669"/>
    <property type="project" value="TreeGrafter"/>
</dbReference>
<evidence type="ECO:0000313" key="8">
    <source>
        <dbReference type="EMBL" id="CCA70231.1"/>
    </source>
</evidence>
<dbReference type="GO" id="GO:0016020">
    <property type="term" value="C:membrane"/>
    <property type="evidence" value="ECO:0007669"/>
    <property type="project" value="UniProtKB-SubCell"/>
</dbReference>
<dbReference type="SUPFAM" id="SSF143865">
    <property type="entry name" value="CorA soluble domain-like"/>
    <property type="match status" value="1"/>
</dbReference>
<keyword evidence="5 7" id="KW-0472">Membrane</keyword>
<feature type="region of interest" description="Disordered" evidence="6">
    <location>
        <begin position="177"/>
        <end position="202"/>
    </location>
</feature>
<accession>G4TFY8</accession>
<dbReference type="InterPro" id="IPR045863">
    <property type="entry name" value="CorA_TM1_TM2"/>
</dbReference>
<name>G4TFY8_SERID</name>
<organism evidence="8 9">
    <name type="scientific">Serendipita indica (strain DSM 11827)</name>
    <name type="common">Root endophyte fungus</name>
    <name type="synonym">Piriformospora indica</name>
    <dbReference type="NCBI Taxonomy" id="1109443"/>
    <lineage>
        <taxon>Eukaryota</taxon>
        <taxon>Fungi</taxon>
        <taxon>Dikarya</taxon>
        <taxon>Basidiomycota</taxon>
        <taxon>Agaricomycotina</taxon>
        <taxon>Agaricomycetes</taxon>
        <taxon>Sebacinales</taxon>
        <taxon>Serendipitaceae</taxon>
        <taxon>Serendipita</taxon>
    </lineage>
</organism>
<evidence type="ECO:0000256" key="2">
    <source>
        <dbReference type="ARBA" id="ARBA00009765"/>
    </source>
</evidence>
<dbReference type="CDD" id="cd12829">
    <property type="entry name" value="Alr1p-like"/>
    <property type="match status" value="1"/>
</dbReference>
<dbReference type="InterPro" id="IPR044089">
    <property type="entry name" value="Alr1-like"/>
</dbReference>
<dbReference type="InterPro" id="IPR045861">
    <property type="entry name" value="CorA_cytoplasmic_dom"/>
</dbReference>
<evidence type="ECO:0000313" key="9">
    <source>
        <dbReference type="Proteomes" id="UP000007148"/>
    </source>
</evidence>